<sequence length="143" mass="16409">MKLFDPYGSLSAAMTGIEVHEKLSRGSGRTQTMLAAAEDTGGVIICTQQAYDGIVRRINSVNRRNDRVRVLVVDPTKPEDIYRKVRHGPIYFDHQWMLEVHEYLIVRTSDLFFQMVQMMPSPDYKHRFDGPTFSSAFLNNLTP</sequence>
<proteinExistence type="predicted"/>
<reference evidence="1 2" key="1">
    <citation type="submission" date="2020-03" db="EMBL/GenBank/DDBJ databases">
        <authorList>
            <person name="Holtappels D."/>
            <person name="Bomans J.P.J."/>
            <person name="Lavigne R."/>
            <person name="Wagemans J."/>
        </authorList>
    </citation>
    <scope>NUCLEOTIDE SEQUENCE [LARGE SCALE GENOMIC DNA]</scope>
    <source>
        <strain evidence="1 2">OLIVR1</strain>
    </source>
</reference>
<dbReference type="EMBL" id="MT234338">
    <property type="protein sequence ID" value="QIW87197.1"/>
    <property type="molecule type" value="Genomic_DNA"/>
</dbReference>
<dbReference type="Proteomes" id="UP000671973">
    <property type="component" value="Segment"/>
</dbReference>
<name>A0A858MQY4_9CAUD</name>
<protein>
    <submittedName>
        <fullName evidence="1">Uncharacterized protein</fullName>
    </submittedName>
</protein>
<evidence type="ECO:0000313" key="2">
    <source>
        <dbReference type="Proteomes" id="UP000671973"/>
    </source>
</evidence>
<keyword evidence="2" id="KW-1185">Reference proteome</keyword>
<accession>A0A858MQY4</accession>
<evidence type="ECO:0000313" key="1">
    <source>
        <dbReference type="EMBL" id="QIW87197.1"/>
    </source>
</evidence>
<gene>
    <name evidence="1" type="ORF">Ab1vBOLIVR1_gp02</name>
</gene>
<organism evidence="1 2">
    <name type="scientific">Agrobacterium phage OLIVR1</name>
    <dbReference type="NCBI Taxonomy" id="2723769"/>
    <lineage>
        <taxon>Viruses</taxon>
        <taxon>Duplodnaviria</taxon>
        <taxon>Heunggongvirae</taxon>
        <taxon>Uroviricota</taxon>
        <taxon>Caudoviricetes</taxon>
        <taxon>Schitoviridae</taxon>
        <taxon>Oliverunavirus</taxon>
        <taxon>Oliverunavirus OLIVR1</taxon>
    </lineage>
</organism>